<evidence type="ECO:0000313" key="1">
    <source>
        <dbReference type="EMBL" id="SDR44561.1"/>
    </source>
</evidence>
<dbReference type="RefSeq" id="WP_090386073.1">
    <property type="nucleotide sequence ID" value="NZ_FNLC01000008.1"/>
</dbReference>
<dbReference type="EMBL" id="FNLC01000008">
    <property type="protein sequence ID" value="SDR44561.1"/>
    <property type="molecule type" value="Genomic_DNA"/>
</dbReference>
<dbReference type="SUPFAM" id="SSF46785">
    <property type="entry name" value="Winged helix' DNA-binding domain"/>
    <property type="match status" value="1"/>
</dbReference>
<proteinExistence type="predicted"/>
<dbReference type="InterPro" id="IPR036388">
    <property type="entry name" value="WH-like_DNA-bd_sf"/>
</dbReference>
<name>A0A1H1J3M0_NATTX</name>
<sequence>MSLGFSSSDESPDIAAVVGALDDDACRKIVGVLEEPLTVDELADRTGLPLSTTYRKLDRLTEANLVTETVGVRQGSHHKSRYIADFDDISIALDDDRSFDVDVGRSSSRSADIWSETRRTF</sequence>
<keyword evidence="2" id="KW-1185">Reference proteome</keyword>
<accession>A0A1H1J3M0</accession>
<reference evidence="2" key="1">
    <citation type="submission" date="2016-10" db="EMBL/GenBank/DDBJ databases">
        <authorList>
            <person name="Varghese N."/>
            <person name="Submissions S."/>
        </authorList>
    </citation>
    <scope>NUCLEOTIDE SEQUENCE [LARGE SCALE GENOMIC DNA]</scope>
    <source>
        <strain evidence="2">DSM 24767</strain>
    </source>
</reference>
<protein>
    <submittedName>
        <fullName evidence="1">Helix-turn-helix domain-containing protein</fullName>
    </submittedName>
</protein>
<dbReference type="InterPro" id="IPR011991">
    <property type="entry name" value="ArsR-like_HTH"/>
</dbReference>
<evidence type="ECO:0000313" key="2">
    <source>
        <dbReference type="Proteomes" id="UP000198848"/>
    </source>
</evidence>
<dbReference type="Pfam" id="PF12840">
    <property type="entry name" value="HTH_20"/>
    <property type="match status" value="1"/>
</dbReference>
<dbReference type="Proteomes" id="UP000198848">
    <property type="component" value="Unassembled WGS sequence"/>
</dbReference>
<gene>
    <name evidence="1" type="ORF">SAMN04489842_4084</name>
</gene>
<dbReference type="InterPro" id="IPR036390">
    <property type="entry name" value="WH_DNA-bd_sf"/>
</dbReference>
<dbReference type="CDD" id="cd00090">
    <property type="entry name" value="HTH_ARSR"/>
    <property type="match status" value="1"/>
</dbReference>
<dbReference type="OrthoDB" id="10985at2157"/>
<organism evidence="1 2">
    <name type="scientific">Natronobacterium texcoconense</name>
    <dbReference type="NCBI Taxonomy" id="1095778"/>
    <lineage>
        <taxon>Archaea</taxon>
        <taxon>Methanobacteriati</taxon>
        <taxon>Methanobacteriota</taxon>
        <taxon>Stenosarchaea group</taxon>
        <taxon>Halobacteria</taxon>
        <taxon>Halobacteriales</taxon>
        <taxon>Natrialbaceae</taxon>
        <taxon>Natronobacterium</taxon>
    </lineage>
</organism>
<dbReference type="AlphaFoldDB" id="A0A1H1J3M0"/>
<dbReference type="Gene3D" id="1.10.10.10">
    <property type="entry name" value="Winged helix-like DNA-binding domain superfamily/Winged helix DNA-binding domain"/>
    <property type="match status" value="1"/>
</dbReference>